<evidence type="ECO:0000256" key="6">
    <source>
        <dbReference type="ARBA" id="ARBA00022884"/>
    </source>
</evidence>
<dbReference type="CDD" id="cd00593">
    <property type="entry name" value="RIBOc"/>
    <property type="match status" value="1"/>
</dbReference>
<dbReference type="SUPFAM" id="SSF69065">
    <property type="entry name" value="RNase III domain-like"/>
    <property type="match status" value="1"/>
</dbReference>
<reference evidence="8" key="1">
    <citation type="submission" date="2018-05" db="EMBL/GenBank/DDBJ databases">
        <authorList>
            <person name="Lanie J.A."/>
            <person name="Ng W.-L."/>
            <person name="Kazmierczak K.M."/>
            <person name="Andrzejewski T.M."/>
            <person name="Davidsen T.M."/>
            <person name="Wayne K.J."/>
            <person name="Tettelin H."/>
            <person name="Glass J.I."/>
            <person name="Rusch D."/>
            <person name="Podicherti R."/>
            <person name="Tsui H.-C.T."/>
            <person name="Winkler M.E."/>
        </authorList>
    </citation>
    <scope>NUCLEOTIDE SEQUENCE</scope>
</reference>
<dbReference type="PROSITE" id="PS50142">
    <property type="entry name" value="RNASE_3_2"/>
    <property type="match status" value="1"/>
</dbReference>
<dbReference type="AlphaFoldDB" id="A0A383EDY4"/>
<keyword evidence="3" id="KW-0540">Nuclease</keyword>
<dbReference type="FunFam" id="1.10.1520.10:FF:000001">
    <property type="entry name" value="Ribonuclease 3"/>
    <property type="match status" value="1"/>
</dbReference>
<proteinExistence type="predicted"/>
<evidence type="ECO:0000256" key="3">
    <source>
        <dbReference type="ARBA" id="ARBA00022722"/>
    </source>
</evidence>
<dbReference type="InterPro" id="IPR000999">
    <property type="entry name" value="RNase_III_dom"/>
</dbReference>
<evidence type="ECO:0000256" key="1">
    <source>
        <dbReference type="ARBA" id="ARBA00000109"/>
    </source>
</evidence>
<feature type="domain" description="RNase III" evidence="7">
    <location>
        <begin position="32"/>
        <end position="160"/>
    </location>
</feature>
<dbReference type="GO" id="GO:0004525">
    <property type="term" value="F:ribonuclease III activity"/>
    <property type="evidence" value="ECO:0007669"/>
    <property type="project" value="UniProtKB-EC"/>
</dbReference>
<dbReference type="EMBL" id="UINC01225046">
    <property type="protein sequence ID" value="SVE54931.1"/>
    <property type="molecule type" value="Genomic_DNA"/>
</dbReference>
<gene>
    <name evidence="8" type="ORF">METZ01_LOCUS507785</name>
</gene>
<dbReference type="InterPro" id="IPR036389">
    <property type="entry name" value="RNase_III_sf"/>
</dbReference>
<protein>
    <recommendedName>
        <fullName evidence="2">ribonuclease III</fullName>
        <ecNumber evidence="2">3.1.26.3</ecNumber>
    </recommendedName>
</protein>
<dbReference type="Pfam" id="PF14622">
    <property type="entry name" value="Ribonucleas_3_3"/>
    <property type="match status" value="1"/>
</dbReference>
<keyword evidence="5" id="KW-0378">Hydrolase</keyword>
<keyword evidence="4" id="KW-0255">Endonuclease</keyword>
<sequence length="163" mass="18498">MNWVRKLASKLRAEEPTPAQSKPLTKRESAALRKLEKRIGYQFRDKELLEIALTHPSRLEEKKIVGKDNQRLEFLGDAVLGMILAERLFKLFPDEDEGKLTQARAVLARGEQLCKLGRKLQIQQAILMNRGEIRSKGNERDSTLEDALESLVGAIYLDAGMRA</sequence>
<dbReference type="SMART" id="SM00535">
    <property type="entry name" value="RIBOc"/>
    <property type="match status" value="1"/>
</dbReference>
<evidence type="ECO:0000256" key="2">
    <source>
        <dbReference type="ARBA" id="ARBA00012177"/>
    </source>
</evidence>
<feature type="non-terminal residue" evidence="8">
    <location>
        <position position="163"/>
    </location>
</feature>
<dbReference type="EC" id="3.1.26.3" evidence="2"/>
<name>A0A383EDY4_9ZZZZ</name>
<organism evidence="8">
    <name type="scientific">marine metagenome</name>
    <dbReference type="NCBI Taxonomy" id="408172"/>
    <lineage>
        <taxon>unclassified sequences</taxon>
        <taxon>metagenomes</taxon>
        <taxon>ecological metagenomes</taxon>
    </lineage>
</organism>
<evidence type="ECO:0000256" key="4">
    <source>
        <dbReference type="ARBA" id="ARBA00022759"/>
    </source>
</evidence>
<accession>A0A383EDY4</accession>
<comment type="catalytic activity">
    <reaction evidence="1">
        <text>Endonucleolytic cleavage to 5'-phosphomonoester.</text>
        <dbReference type="EC" id="3.1.26.3"/>
    </reaction>
</comment>
<evidence type="ECO:0000313" key="8">
    <source>
        <dbReference type="EMBL" id="SVE54931.1"/>
    </source>
</evidence>
<keyword evidence="6" id="KW-0694">RNA-binding</keyword>
<dbReference type="Gene3D" id="1.10.1520.10">
    <property type="entry name" value="Ribonuclease III domain"/>
    <property type="match status" value="1"/>
</dbReference>
<dbReference type="GO" id="GO:0006396">
    <property type="term" value="P:RNA processing"/>
    <property type="evidence" value="ECO:0007669"/>
    <property type="project" value="InterPro"/>
</dbReference>
<dbReference type="PANTHER" id="PTHR14950:SF37">
    <property type="entry name" value="ENDORIBONUCLEASE DICER"/>
    <property type="match status" value="1"/>
</dbReference>
<evidence type="ECO:0000256" key="5">
    <source>
        <dbReference type="ARBA" id="ARBA00022801"/>
    </source>
</evidence>
<dbReference type="PROSITE" id="PS00517">
    <property type="entry name" value="RNASE_3_1"/>
    <property type="match status" value="1"/>
</dbReference>
<evidence type="ECO:0000259" key="7">
    <source>
        <dbReference type="PROSITE" id="PS50142"/>
    </source>
</evidence>
<dbReference type="PANTHER" id="PTHR14950">
    <property type="entry name" value="DICER-RELATED"/>
    <property type="match status" value="1"/>
</dbReference>
<dbReference type="GO" id="GO:0003723">
    <property type="term" value="F:RNA binding"/>
    <property type="evidence" value="ECO:0007669"/>
    <property type="project" value="UniProtKB-KW"/>
</dbReference>